<feature type="transmembrane region" description="Helical" evidence="1">
    <location>
        <begin position="178"/>
        <end position="198"/>
    </location>
</feature>
<gene>
    <name evidence="2" type="ORF">ERIC2_c16480</name>
</gene>
<keyword evidence="1" id="KW-1133">Transmembrane helix</keyword>
<name>V9W381_9BACL</name>
<dbReference type="PANTHER" id="PTHR40078">
    <property type="entry name" value="INTEGRAL MEMBRANE PROTEIN-RELATED"/>
    <property type="match status" value="1"/>
</dbReference>
<feature type="transmembrane region" description="Helical" evidence="1">
    <location>
        <begin position="39"/>
        <end position="61"/>
    </location>
</feature>
<feature type="transmembrane region" description="Helical" evidence="1">
    <location>
        <begin position="139"/>
        <end position="157"/>
    </location>
</feature>
<keyword evidence="1" id="KW-0812">Transmembrane</keyword>
<evidence type="ECO:0008006" key="4">
    <source>
        <dbReference type="Google" id="ProtNLM"/>
    </source>
</evidence>
<evidence type="ECO:0000256" key="1">
    <source>
        <dbReference type="SAM" id="Phobius"/>
    </source>
</evidence>
<dbReference type="EMBL" id="CP003355">
    <property type="protein sequence ID" value="AHD05471.1"/>
    <property type="molecule type" value="Genomic_DNA"/>
</dbReference>
<organism evidence="2 3">
    <name type="scientific">Paenibacillus larvae subsp. larvae DSM 25430</name>
    <dbReference type="NCBI Taxonomy" id="697284"/>
    <lineage>
        <taxon>Bacteria</taxon>
        <taxon>Bacillati</taxon>
        <taxon>Bacillota</taxon>
        <taxon>Bacilli</taxon>
        <taxon>Bacillales</taxon>
        <taxon>Paenibacillaceae</taxon>
        <taxon>Paenibacillus</taxon>
    </lineage>
</organism>
<dbReference type="eggNOG" id="COG2364">
    <property type="taxonomic scope" value="Bacteria"/>
</dbReference>
<dbReference type="PATRIC" id="fig|697284.3.peg.1584"/>
<protein>
    <recommendedName>
        <fullName evidence="4">YitT family protein</fullName>
    </recommendedName>
</protein>
<feature type="transmembrane region" description="Helical" evidence="1">
    <location>
        <begin position="81"/>
        <end position="99"/>
    </location>
</feature>
<evidence type="ECO:0000313" key="2">
    <source>
        <dbReference type="EMBL" id="AHD05471.1"/>
    </source>
</evidence>
<dbReference type="HOGENOM" id="CLU_083843_0_0_9"/>
<dbReference type="InterPro" id="IPR038750">
    <property type="entry name" value="YczE/YyaS-like"/>
</dbReference>
<sequence>MFDLTIKIKNYRKRRWKLRVENRRDQGSRTVWKITFQRYALYVVGIFVLAFGSAAMIQANLGVSSWDVLHIGMTNWTPLSIGTWVQIVGLLMLGGSSWLDRTWPQLGSIVNIVLVGFFLNWILGLHLIPTVQLLWERGLLLVAGILCMGFGSGMYVASNIGAGPRDGMTLVLAQKFGLSIRLVRTLLELTALTIGWIAGGPVAAGTFISVFLIGPVMQASLAFWRRRLVHDS</sequence>
<reference evidence="2 3" key="1">
    <citation type="journal article" date="2014" name="PLoS ONE">
        <title>How to Kill the Honey Bee Larva: Genomic Potential and Virulence Mechanisms of Paenibacillus larvae.</title>
        <authorList>
            <person name="Djukic M."/>
            <person name="Brzuszkiewicz E."/>
            <person name="Funfhaus A."/>
            <person name="Voss J."/>
            <person name="Gollnow K."/>
            <person name="Poppinga L."/>
            <person name="Liesegang H."/>
            <person name="Garcia-Gonzalez E."/>
            <person name="Genersch E."/>
            <person name="Daniel R."/>
        </authorList>
    </citation>
    <scope>NUCLEOTIDE SEQUENCE [LARGE SCALE GENOMIC DNA]</scope>
    <source>
        <strain evidence="2 3">DSM 25430</strain>
    </source>
</reference>
<dbReference type="PANTHER" id="PTHR40078:SF1">
    <property type="entry name" value="INTEGRAL MEMBRANE PROTEIN"/>
    <property type="match status" value="1"/>
</dbReference>
<dbReference type="Proteomes" id="UP000029431">
    <property type="component" value="Chromosome"/>
</dbReference>
<proteinExistence type="predicted"/>
<keyword evidence="3" id="KW-1185">Reference proteome</keyword>
<keyword evidence="1" id="KW-0472">Membrane</keyword>
<dbReference type="Pfam" id="PF19700">
    <property type="entry name" value="DUF6198"/>
    <property type="match status" value="1"/>
</dbReference>
<feature type="transmembrane region" description="Helical" evidence="1">
    <location>
        <begin position="204"/>
        <end position="224"/>
    </location>
</feature>
<evidence type="ECO:0000313" key="3">
    <source>
        <dbReference type="Proteomes" id="UP000029431"/>
    </source>
</evidence>
<dbReference type="KEGG" id="plv:ERIC2_c16480"/>
<dbReference type="AlphaFoldDB" id="V9W381"/>
<feature type="transmembrane region" description="Helical" evidence="1">
    <location>
        <begin position="106"/>
        <end position="127"/>
    </location>
</feature>
<accession>V9W381</accession>